<sequence length="302" mass="35088">MLSSIEAKSEYVISASKYQKENCPSSLGSVRFINHFITENSLNVIEKLLKEYFADEIKQKPRVCVVGLHACADLSVTMLDIFSKMSYFGVLAIMPCCYHRLKQKTNGEFFNFPVSNVLKMLGTLYNGEEFLKVPFLRLACQQTIEKFKSLPLAERQKQSKSWMLRAILQFIAKEENCTVQRLKRKSGKHTDYEAANLIEKYVSNIGDTHKVIYKGNVDDRERPMDESLLKKKFLEKWSEYEEQCDVLEFLSTFQTHIQTICENLVLLDRVQFLQEKGLQCFCYKIADNYISPRCHALIAFKM</sequence>
<gene>
    <name evidence="3" type="primary">LOC108743987</name>
</gene>
<dbReference type="InterPro" id="IPR052220">
    <property type="entry name" value="METTL25"/>
</dbReference>
<protein>
    <submittedName>
        <fullName evidence="3">Methyltransferase-like protein 25</fullName>
    </submittedName>
</protein>
<dbReference type="InterPro" id="IPR025714">
    <property type="entry name" value="Methyltranfer_dom"/>
</dbReference>
<dbReference type="PANTHER" id="PTHR12496:SF0">
    <property type="entry name" value="METHYLTRANSFERASE DOMAIN-CONTAINING PROTEIN"/>
    <property type="match status" value="1"/>
</dbReference>
<dbReference type="PANTHER" id="PTHR12496">
    <property type="entry name" value="CGI-41 METHYLTRANSFERASE"/>
    <property type="match status" value="1"/>
</dbReference>
<evidence type="ECO:0000259" key="1">
    <source>
        <dbReference type="Pfam" id="PF13679"/>
    </source>
</evidence>
<dbReference type="AlphaFoldDB" id="A0A1W4XRI4"/>
<accession>A0A1W4XRI4</accession>
<dbReference type="KEGG" id="apln:108743987"/>
<dbReference type="STRING" id="224129.A0A1W4XRI4"/>
<dbReference type="InParanoid" id="A0A1W4XRI4"/>
<dbReference type="RefSeq" id="XP_018335093.1">
    <property type="nucleotide sequence ID" value="XM_018479591.1"/>
</dbReference>
<dbReference type="Pfam" id="PF13679">
    <property type="entry name" value="Methyltransf_32"/>
    <property type="match status" value="1"/>
</dbReference>
<dbReference type="Proteomes" id="UP000192223">
    <property type="component" value="Unplaced"/>
</dbReference>
<keyword evidence="2" id="KW-1185">Reference proteome</keyword>
<feature type="domain" description="Methyltransferase" evidence="1">
    <location>
        <begin position="4"/>
        <end position="103"/>
    </location>
</feature>
<name>A0A1W4XRI4_AGRPL</name>
<proteinExistence type="predicted"/>
<dbReference type="OrthoDB" id="10258156at2759"/>
<evidence type="ECO:0000313" key="3">
    <source>
        <dbReference type="RefSeq" id="XP_018335093.1"/>
    </source>
</evidence>
<organism evidence="2 3">
    <name type="scientific">Agrilus planipennis</name>
    <name type="common">Emerald ash borer</name>
    <name type="synonym">Agrilus marcopoli</name>
    <dbReference type="NCBI Taxonomy" id="224129"/>
    <lineage>
        <taxon>Eukaryota</taxon>
        <taxon>Metazoa</taxon>
        <taxon>Ecdysozoa</taxon>
        <taxon>Arthropoda</taxon>
        <taxon>Hexapoda</taxon>
        <taxon>Insecta</taxon>
        <taxon>Pterygota</taxon>
        <taxon>Neoptera</taxon>
        <taxon>Endopterygota</taxon>
        <taxon>Coleoptera</taxon>
        <taxon>Polyphaga</taxon>
        <taxon>Elateriformia</taxon>
        <taxon>Buprestoidea</taxon>
        <taxon>Buprestidae</taxon>
        <taxon>Agrilinae</taxon>
        <taxon>Agrilus</taxon>
    </lineage>
</organism>
<evidence type="ECO:0000313" key="2">
    <source>
        <dbReference type="Proteomes" id="UP000192223"/>
    </source>
</evidence>
<dbReference type="GeneID" id="108743987"/>
<reference evidence="3" key="1">
    <citation type="submission" date="2025-08" db="UniProtKB">
        <authorList>
            <consortium name="RefSeq"/>
        </authorList>
    </citation>
    <scope>IDENTIFICATION</scope>
    <source>
        <tissue evidence="3">Entire body</tissue>
    </source>
</reference>